<name>A0A1B6C0K8_9HEMI</name>
<evidence type="ECO:0000256" key="1">
    <source>
        <dbReference type="SAM" id="MobiDB-lite"/>
    </source>
</evidence>
<dbReference type="SMART" id="SM00194">
    <property type="entry name" value="PTPc"/>
    <property type="match status" value="1"/>
</dbReference>
<feature type="domain" description="Tyrosine specific protein phosphatases" evidence="3">
    <location>
        <begin position="554"/>
        <end position="609"/>
    </location>
</feature>
<dbReference type="InterPro" id="IPR000242">
    <property type="entry name" value="PTP_cat"/>
</dbReference>
<dbReference type="PROSITE" id="PS50056">
    <property type="entry name" value="TYR_PHOSPHATASE_2"/>
    <property type="match status" value="1"/>
</dbReference>
<dbReference type="PANTHER" id="PTHR45706:SF1">
    <property type="entry name" value="PEZ, ISOFORM A"/>
    <property type="match status" value="1"/>
</dbReference>
<sequence>QDIEKLRAMLPSYRQAPDYETAMQQKYRGQGGGLRGAVLYGSQPEIHQTHLQDGVRSYSNAYKHYPDVTCVERVYIEAPPSEEQKHAGVTNLHAYSRPPEVERQQLQLVHLYKPPPPYPINRHSSNSTPDLASQTLRQPIHTFISTQVSGSSPDLVCSRVTHMGQASAHPHHYLETTEPNPEAHRTYTNLAILTNDNHEHIDEMRNAFNERNIMYYVGRGGPVIHQPRNVAVAFNSSSNTLFNHSTQRHSGTSEPIYENVPLPWAQEGTEPRSRTSSIQSAPEMSRCTPTTLPPPAPATAPVNESTDSSASISKSSEGSSTLAKTGKGRRIFGGLLGGSKQKVSHNRTDDTGPRLPLPPTISKDTMCILLERKMLDNQRFFEFEKIPKQKSNADFSTSLHPDNAVRNRFSDVLPYEENRVRLAPTKENKTGYINASQITATVGTQQRFYIAAQSPLPNTVNSFWQMVWEADVYLMVSLCDDSASHTPYCPPMPDRCLEIGEFEVWRQFSQEKGHCVTTKLRLYHAPSRRSRGVWHLQYSEWGEQGCPNAVPHFLGFLEELSSVRQHTVSEIPAGHNRNPPVLVHCSSGIGPTAVTILSDLLLFTLDHNQ</sequence>
<feature type="non-terminal residue" evidence="4">
    <location>
        <position position="1"/>
    </location>
</feature>
<proteinExistence type="predicted"/>
<feature type="domain" description="Tyrosine-protein phosphatase" evidence="2">
    <location>
        <begin position="382"/>
        <end position="609"/>
    </location>
</feature>
<dbReference type="Gene3D" id="3.90.190.10">
    <property type="entry name" value="Protein tyrosine phosphatase superfamily"/>
    <property type="match status" value="1"/>
</dbReference>
<protein>
    <recommendedName>
        <fullName evidence="5">Tyrosine-protein phosphatase domain-containing protein</fullName>
    </recommendedName>
</protein>
<evidence type="ECO:0008006" key="5">
    <source>
        <dbReference type="Google" id="ProtNLM"/>
    </source>
</evidence>
<gene>
    <name evidence="4" type="ORF">g.37145</name>
</gene>
<reference evidence="4" key="1">
    <citation type="submission" date="2015-12" db="EMBL/GenBank/DDBJ databases">
        <title>De novo transcriptome assembly of four potential Pierce s Disease insect vectors from Arizona vineyards.</title>
        <authorList>
            <person name="Tassone E.E."/>
        </authorList>
    </citation>
    <scope>NUCLEOTIDE SEQUENCE</scope>
</reference>
<evidence type="ECO:0000259" key="2">
    <source>
        <dbReference type="PROSITE" id="PS50055"/>
    </source>
</evidence>
<dbReference type="Pfam" id="PF00102">
    <property type="entry name" value="Y_phosphatase"/>
    <property type="match status" value="1"/>
</dbReference>
<feature type="compositionally biased region" description="Low complexity" evidence="1">
    <location>
        <begin position="299"/>
        <end position="320"/>
    </location>
</feature>
<dbReference type="PRINTS" id="PR00700">
    <property type="entry name" value="PRTYPHPHTASE"/>
</dbReference>
<dbReference type="PROSITE" id="PS50055">
    <property type="entry name" value="TYR_PHOSPHATASE_PTP"/>
    <property type="match status" value="1"/>
</dbReference>
<evidence type="ECO:0000259" key="3">
    <source>
        <dbReference type="PROSITE" id="PS50056"/>
    </source>
</evidence>
<feature type="non-terminal residue" evidence="4">
    <location>
        <position position="609"/>
    </location>
</feature>
<dbReference type="GO" id="GO:0048666">
    <property type="term" value="P:neuron development"/>
    <property type="evidence" value="ECO:0007669"/>
    <property type="project" value="UniProtKB-ARBA"/>
</dbReference>
<organism evidence="4">
    <name type="scientific">Clastoptera arizonana</name>
    <name type="common">Arizona spittle bug</name>
    <dbReference type="NCBI Taxonomy" id="38151"/>
    <lineage>
        <taxon>Eukaryota</taxon>
        <taxon>Metazoa</taxon>
        <taxon>Ecdysozoa</taxon>
        <taxon>Arthropoda</taxon>
        <taxon>Hexapoda</taxon>
        <taxon>Insecta</taxon>
        <taxon>Pterygota</taxon>
        <taxon>Neoptera</taxon>
        <taxon>Paraneoptera</taxon>
        <taxon>Hemiptera</taxon>
        <taxon>Auchenorrhyncha</taxon>
        <taxon>Cercopoidea</taxon>
        <taxon>Clastopteridae</taxon>
        <taxon>Clastoptera</taxon>
    </lineage>
</organism>
<dbReference type="EMBL" id="GEDC01030245">
    <property type="protein sequence ID" value="JAS07053.1"/>
    <property type="molecule type" value="Transcribed_RNA"/>
</dbReference>
<dbReference type="GO" id="GO:0004725">
    <property type="term" value="F:protein tyrosine phosphatase activity"/>
    <property type="evidence" value="ECO:0007669"/>
    <property type="project" value="InterPro"/>
</dbReference>
<dbReference type="PANTHER" id="PTHR45706">
    <property type="entry name" value="TYROSINE-PROTEIN PHOSPHATASE"/>
    <property type="match status" value="1"/>
</dbReference>
<dbReference type="InterPro" id="IPR000387">
    <property type="entry name" value="Tyr_Pase_dom"/>
</dbReference>
<accession>A0A1B6C0K8</accession>
<evidence type="ECO:0000313" key="4">
    <source>
        <dbReference type="EMBL" id="JAS07053.1"/>
    </source>
</evidence>
<dbReference type="InterPro" id="IPR029021">
    <property type="entry name" value="Prot-tyrosine_phosphatase-like"/>
</dbReference>
<dbReference type="SUPFAM" id="SSF52799">
    <property type="entry name" value="(Phosphotyrosine protein) phosphatases II"/>
    <property type="match status" value="1"/>
</dbReference>
<dbReference type="AlphaFoldDB" id="A0A1B6C0K8"/>
<feature type="region of interest" description="Disordered" evidence="1">
    <location>
        <begin position="262"/>
        <end position="359"/>
    </location>
</feature>